<feature type="region of interest" description="Disordered" evidence="1">
    <location>
        <begin position="680"/>
        <end position="924"/>
    </location>
</feature>
<feature type="compositionally biased region" description="Pro residues" evidence="1">
    <location>
        <begin position="804"/>
        <end position="816"/>
    </location>
</feature>
<accession>A0A395MXU0</accession>
<feature type="compositionally biased region" description="Basic and acidic residues" evidence="1">
    <location>
        <begin position="818"/>
        <end position="834"/>
    </location>
</feature>
<proteinExistence type="predicted"/>
<evidence type="ECO:0000313" key="3">
    <source>
        <dbReference type="Proteomes" id="UP000265631"/>
    </source>
</evidence>
<feature type="compositionally biased region" description="Acidic residues" evidence="1">
    <location>
        <begin position="685"/>
        <end position="699"/>
    </location>
</feature>
<sequence>MSDGSQSDSEAEIVDLTSEDDLPEAIQDDGTPAPIEIVMMVDGHGEAVNHTVEGPDSIDSMDSRESDVSDDEIEDNDPVDDDLNDSDTGDAGGDSDDDGDDENDGFEDDEPDDDSWSDAGTETDTDDDPINNDDVEGDVMHGHKNENATIAQCLEEEGIRVPEWNSNCTETCQPGWNSLERGFQSYRNRFLQKRNELATCKARNRYRLTQKNRFIRPFKEAVREFYRATRANIDMNRALHAENAALRRLVREEDLENFPEPVDLPLNDMWAALPHALRRELPPRYKKRVRWLRESQQPGARPRKTEREWPQKYRVWLQHQYQPGISNWGDIYKLSCMEENMSWAFSQTQRPKTHPDLRLRPPTDAEEERGILERACTPKFDSEDSSSNDEGETQSFRFQALSRKVQLKILCYALVFHGDAVHAISRLDPYYELDSLHRNCNGRTALLHRFHIGKEPVSLTFGAVHPQWLLAPLLGRFAKKIGCKLQILQHVELLWMGSQNLTWEVDGRGKYTSRRTHDLAGLPEARRLKTISVHIPESSRACMRRKHEPRDMIQYLGRKTKEQPNYRLFRALRTVQGLDYLYCLRGLQGVTFWDYDKWCATEEKVPVRDWTFIQDVNNAVRRDKLPRDEFLSRIRYLAPIMEGCRPTVALAARLERFINPPSTGLLSPPPDLFPQLQTAVHDAEDGSGDEATDDEDSDTSSEHDSDGSDSDSNDDLDDDLDDDPDSSHPGPNMGLDTDSDAGGSNMDPIDLTSDNEDEDEDMKDDEDMIEIPNPEAAERSAMPPPEVPIREPPLDGQGGEPSLFIPPTPEVSPQPPFEFKKETPPESTPERSRSESSSLFVSPLSAQQSPDPREGGMDSPIDITQDFDPQGQKRPLSSVNDDDDEISCTGSSPKRARTDDGNSDGTGTVPRGPTVPFLIEDDDE</sequence>
<dbReference type="EMBL" id="PXXK01000071">
    <property type="protein sequence ID" value="RFN52283.1"/>
    <property type="molecule type" value="Genomic_DNA"/>
</dbReference>
<gene>
    <name evidence="2" type="ORF">FIE12Z_3433</name>
</gene>
<feature type="compositionally biased region" description="Acidic residues" evidence="1">
    <location>
        <begin position="707"/>
        <end position="724"/>
    </location>
</feature>
<dbReference type="Proteomes" id="UP000265631">
    <property type="component" value="Unassembled WGS sequence"/>
</dbReference>
<dbReference type="AlphaFoldDB" id="A0A395MXU0"/>
<feature type="compositionally biased region" description="Acidic residues" evidence="1">
    <location>
        <begin position="753"/>
        <end position="769"/>
    </location>
</feature>
<organism evidence="2 3">
    <name type="scientific">Fusarium flagelliforme</name>
    <dbReference type="NCBI Taxonomy" id="2675880"/>
    <lineage>
        <taxon>Eukaryota</taxon>
        <taxon>Fungi</taxon>
        <taxon>Dikarya</taxon>
        <taxon>Ascomycota</taxon>
        <taxon>Pezizomycotina</taxon>
        <taxon>Sordariomycetes</taxon>
        <taxon>Hypocreomycetidae</taxon>
        <taxon>Hypocreales</taxon>
        <taxon>Nectriaceae</taxon>
        <taxon>Fusarium</taxon>
        <taxon>Fusarium incarnatum-equiseti species complex</taxon>
    </lineage>
</organism>
<feature type="compositionally biased region" description="Acidic residues" evidence="1">
    <location>
        <begin position="9"/>
        <end position="27"/>
    </location>
</feature>
<dbReference type="OrthoDB" id="3439669at2759"/>
<comment type="caution">
    <text evidence="2">The sequence shown here is derived from an EMBL/GenBank/DDBJ whole genome shotgun (WGS) entry which is preliminary data.</text>
</comment>
<evidence type="ECO:0000313" key="2">
    <source>
        <dbReference type="EMBL" id="RFN52283.1"/>
    </source>
</evidence>
<evidence type="ECO:0000256" key="1">
    <source>
        <dbReference type="SAM" id="MobiDB-lite"/>
    </source>
</evidence>
<feature type="region of interest" description="Disordered" evidence="1">
    <location>
        <begin position="1"/>
        <end position="141"/>
    </location>
</feature>
<feature type="compositionally biased region" description="Acidic residues" evidence="1">
    <location>
        <begin position="68"/>
        <end position="137"/>
    </location>
</feature>
<keyword evidence="3" id="KW-1185">Reference proteome</keyword>
<dbReference type="STRING" id="2594813.A0A395MXU0"/>
<name>A0A395MXU0_9HYPO</name>
<feature type="region of interest" description="Disordered" evidence="1">
    <location>
        <begin position="347"/>
        <end position="391"/>
    </location>
</feature>
<feature type="compositionally biased region" description="Basic and acidic residues" evidence="1">
    <location>
        <begin position="353"/>
        <end position="372"/>
    </location>
</feature>
<feature type="compositionally biased region" description="Low complexity" evidence="1">
    <location>
        <begin position="835"/>
        <end position="845"/>
    </location>
</feature>
<protein>
    <submittedName>
        <fullName evidence="2">Uncharacterized protein</fullName>
    </submittedName>
</protein>
<reference evidence="2 3" key="1">
    <citation type="journal article" date="2018" name="PLoS Pathog.">
        <title>Evolution of structural diversity of trichothecenes, a family of toxins produced by plant pathogenic and entomopathogenic fungi.</title>
        <authorList>
            <person name="Proctor R.H."/>
            <person name="McCormick S.P."/>
            <person name="Kim H.S."/>
            <person name="Cardoza R.E."/>
            <person name="Stanley A.M."/>
            <person name="Lindo L."/>
            <person name="Kelly A."/>
            <person name="Brown D.W."/>
            <person name="Lee T."/>
            <person name="Vaughan M.M."/>
            <person name="Alexander N.J."/>
            <person name="Busman M."/>
            <person name="Gutierrez S."/>
        </authorList>
    </citation>
    <scope>NUCLEOTIDE SEQUENCE [LARGE SCALE GENOMIC DNA]</scope>
    <source>
        <strain evidence="2 3">NRRL 13405</strain>
    </source>
</reference>